<keyword evidence="3" id="KW-1185">Reference proteome</keyword>
<dbReference type="PANTHER" id="PTHR39203:SF1">
    <property type="entry name" value="CYTOPLASMIC PROTEIN"/>
    <property type="match status" value="1"/>
</dbReference>
<dbReference type="CDD" id="cd06553">
    <property type="entry name" value="ASCH_Ef3133_like"/>
    <property type="match status" value="1"/>
</dbReference>
<proteinExistence type="predicted"/>
<sequence>MKYEAFITRTGLEPENFRWAWAFCNEVEGPITEPELADELLDLVLTGKKTATASALAEYAPDEAQPVVDGKFDVLLDGKGVPRAAIRTTRVTIRKFKEVSAAHAFKEGEGDRSLSYWRQAHQEFWENLGLFQEEMDVICEEFEVLYQE</sequence>
<evidence type="ECO:0000313" key="3">
    <source>
        <dbReference type="Proteomes" id="UP000663608"/>
    </source>
</evidence>
<dbReference type="RefSeq" id="WP_075524558.1">
    <property type="nucleotide sequence ID" value="NZ_BNDT01000001.1"/>
</dbReference>
<name>A0AA45KHT2_9LACT</name>
<dbReference type="SUPFAM" id="SSF88697">
    <property type="entry name" value="PUA domain-like"/>
    <property type="match status" value="1"/>
</dbReference>
<dbReference type="PIRSF" id="PIRSF021320">
    <property type="entry name" value="DUF984"/>
    <property type="match status" value="1"/>
</dbReference>
<accession>A0AA45KHT2</accession>
<feature type="domain" description="ASCH" evidence="1">
    <location>
        <begin position="21"/>
        <end position="146"/>
    </location>
</feature>
<gene>
    <name evidence="2" type="ORF">JW886_04900</name>
</gene>
<dbReference type="InterPro" id="IPR007374">
    <property type="entry name" value="ASCH_domain"/>
</dbReference>
<evidence type="ECO:0000313" key="2">
    <source>
        <dbReference type="EMBL" id="QSE77585.1"/>
    </source>
</evidence>
<evidence type="ECO:0000259" key="1">
    <source>
        <dbReference type="SMART" id="SM01022"/>
    </source>
</evidence>
<dbReference type="KEGG" id="lti:JW886_04900"/>
<organism evidence="2 3">
    <name type="scientific">Lactococcus taiwanensis</name>
    <dbReference type="NCBI Taxonomy" id="1151742"/>
    <lineage>
        <taxon>Bacteria</taxon>
        <taxon>Bacillati</taxon>
        <taxon>Bacillota</taxon>
        <taxon>Bacilli</taxon>
        <taxon>Lactobacillales</taxon>
        <taxon>Streptococcaceae</taxon>
        <taxon>Lactococcus</taxon>
    </lineage>
</organism>
<dbReference type="AlphaFoldDB" id="A0AA45KHT2"/>
<dbReference type="EMBL" id="CP070872">
    <property type="protein sequence ID" value="QSE77585.1"/>
    <property type="molecule type" value="Genomic_DNA"/>
</dbReference>
<dbReference type="SMART" id="SM01022">
    <property type="entry name" value="ASCH"/>
    <property type="match status" value="1"/>
</dbReference>
<dbReference type="PANTHER" id="PTHR39203">
    <property type="entry name" value="CYTOPLASMIC PROTEIN-RELATED"/>
    <property type="match status" value="1"/>
</dbReference>
<dbReference type="Gene3D" id="3.10.400.10">
    <property type="entry name" value="Sulfate adenylyltransferase"/>
    <property type="match status" value="1"/>
</dbReference>
<protein>
    <submittedName>
        <fullName evidence="2">ASCH domain-containing protein</fullName>
    </submittedName>
</protein>
<dbReference type="Proteomes" id="UP000663608">
    <property type="component" value="Chromosome"/>
</dbReference>
<dbReference type="InterPro" id="IPR015947">
    <property type="entry name" value="PUA-like_sf"/>
</dbReference>
<dbReference type="InterPro" id="IPR009326">
    <property type="entry name" value="DUF984"/>
</dbReference>
<reference evidence="2 3" key="1">
    <citation type="submission" date="2021-02" db="EMBL/GenBank/DDBJ databases">
        <title>Complete genome sequence of Lactococcus lactis strain K_LL004.</title>
        <authorList>
            <person name="Kim H.B."/>
        </authorList>
    </citation>
    <scope>NUCLEOTIDE SEQUENCE [LARGE SCALE GENOMIC DNA]</scope>
    <source>
        <strain evidence="2 3">K_LL004</strain>
    </source>
</reference>
<dbReference type="Pfam" id="PF04266">
    <property type="entry name" value="ASCH"/>
    <property type="match status" value="1"/>
</dbReference>